<dbReference type="PROSITE" id="PS51554">
    <property type="entry name" value="PFL"/>
    <property type="match status" value="1"/>
</dbReference>
<dbReference type="PANTHER" id="PTHR43641">
    <property type="entry name" value="FORMATE ACETYLTRANSFERASE 3-RELATED"/>
    <property type="match status" value="1"/>
</dbReference>
<keyword evidence="1 3" id="KW-0556">Organic radical</keyword>
<feature type="modified residue" description="Glycine radical" evidence="3">
    <location>
        <position position="757"/>
    </location>
</feature>
<dbReference type="EMBL" id="MEYH01000042">
    <property type="protein sequence ID" value="OGD16007.1"/>
    <property type="molecule type" value="Genomic_DNA"/>
</dbReference>
<dbReference type="Pfam" id="PF01228">
    <property type="entry name" value="Gly_radical"/>
    <property type="match status" value="1"/>
</dbReference>
<dbReference type="PANTHER" id="PTHR43641:SF2">
    <property type="entry name" value="DEHYDRATASE YBIW-RELATED"/>
    <property type="match status" value="1"/>
</dbReference>
<gene>
    <name evidence="6" type="ORF">A2V47_06790</name>
</gene>
<dbReference type="GO" id="GO:0016829">
    <property type="term" value="F:lyase activity"/>
    <property type="evidence" value="ECO:0007669"/>
    <property type="project" value="UniProtKB-KW"/>
</dbReference>
<dbReference type="GO" id="GO:0005829">
    <property type="term" value="C:cytosol"/>
    <property type="evidence" value="ECO:0007669"/>
    <property type="project" value="TreeGrafter"/>
</dbReference>
<dbReference type="InterPro" id="IPR004184">
    <property type="entry name" value="PFL_dom"/>
</dbReference>
<sequence>MERVLKTKPSIDLERAKIVTETFMKTEGEPWVLRRAKAFKEQCSKQPVFIQEGELIVGNPGSVPRAGVLCPDVSYRYLDEELDTISSREQDPFKVTEEQKKLFREFIKPYWKGKNLDDAWMARVPDDIQKLIVRTSILDVEAKAQNGPGEQSAGIEFFITNGLQGIREKIRCKLNTLTLSVPGDYEKITYLNSLLIVSEGIEILANRYATLAEEQANEEKNPQRKAELEKIAKICHWVPLNPARNFWEAVQASWFCQASLHMELKGTAYSPGHMDRYLYPYYKKDIAEGIHNQGEIQELIECLWVKFAEVSSLYSKWTATYYSGYMPFQNVVVGGTTENGIDAVNELSYMMIQATMDVRLNQPSLSVKYHRGKNPDSFLRKVADLVSLGTGFPAIFIDKVGMMMLLDKGVPLEEAHDWVVIGCVEPTLSGKMYQWVHLGYLNLASAIELVLLNGKSRMVKERLPVPDTGDPRYLKTFEDFENAVKTQLAYLIKKMAEAGQILEKTSRELRPCLVTSLTFESCIENATDYQCGGAKYNSGHSIDFTGISDIVNCLAAVKKLIYDNKSLTWDELLNALDKNFEGCEEIRQMCLDAPKFGNDNDEVDCIATEFYKFAGLEVRKYKSMTGSKLMTGLFPVTAHISMGKAIGALPSGRKAWTPLADGVSPMQGTDTTGPTAIIKSVSKINHALHTNGTLLNMRLDPSIFNEERGIRNFMSLIKSASDLDIYHIQFNVVKTKTLLAAQKDPEKYRNLLVRVAGYTAYFVELAKPVQDEIISRSIHAL</sequence>
<dbReference type="SUPFAM" id="SSF51998">
    <property type="entry name" value="PFL-like glycyl radical enzymes"/>
    <property type="match status" value="1"/>
</dbReference>
<dbReference type="NCBIfam" id="TIGR01774">
    <property type="entry name" value="PFL2-3"/>
    <property type="match status" value="1"/>
</dbReference>
<evidence type="ECO:0000256" key="1">
    <source>
        <dbReference type="ARBA" id="ARBA00022818"/>
    </source>
</evidence>
<evidence type="ECO:0000313" key="6">
    <source>
        <dbReference type="EMBL" id="OGD16007.1"/>
    </source>
</evidence>
<evidence type="ECO:0000313" key="7">
    <source>
        <dbReference type="Proteomes" id="UP000177701"/>
    </source>
</evidence>
<reference evidence="6 7" key="1">
    <citation type="journal article" date="2016" name="Nat. Commun.">
        <title>Thousands of microbial genomes shed light on interconnected biogeochemical processes in an aquifer system.</title>
        <authorList>
            <person name="Anantharaman K."/>
            <person name="Brown C.T."/>
            <person name="Hug L.A."/>
            <person name="Sharon I."/>
            <person name="Castelle C.J."/>
            <person name="Probst A.J."/>
            <person name="Thomas B.C."/>
            <person name="Singh A."/>
            <person name="Wilkins M.J."/>
            <person name="Karaoz U."/>
            <person name="Brodie E.L."/>
            <person name="Williams K.H."/>
            <person name="Hubbard S.S."/>
            <person name="Banfield J.F."/>
        </authorList>
    </citation>
    <scope>NUCLEOTIDE SEQUENCE [LARGE SCALE GENOMIC DNA]</scope>
</reference>
<dbReference type="Proteomes" id="UP000177701">
    <property type="component" value="Unassembled WGS sequence"/>
</dbReference>
<dbReference type="PROSITE" id="PS51149">
    <property type="entry name" value="GLY_RADICAL_2"/>
    <property type="match status" value="1"/>
</dbReference>
<accession>A0A1F5ADN8</accession>
<dbReference type="Gene3D" id="3.20.70.20">
    <property type="match status" value="1"/>
</dbReference>
<proteinExistence type="predicted"/>
<evidence type="ECO:0000259" key="4">
    <source>
        <dbReference type="PROSITE" id="PS51149"/>
    </source>
</evidence>
<evidence type="ECO:0000256" key="2">
    <source>
        <dbReference type="ARBA" id="ARBA00023239"/>
    </source>
</evidence>
<feature type="domain" description="PFL" evidence="5">
    <location>
        <begin position="1"/>
        <end position="654"/>
    </location>
</feature>
<keyword evidence="2" id="KW-0456">Lyase</keyword>
<dbReference type="STRING" id="1797291.A2V47_06790"/>
<evidence type="ECO:0000256" key="3">
    <source>
        <dbReference type="PROSITE-ProRule" id="PRU00493"/>
    </source>
</evidence>
<dbReference type="InterPro" id="IPR051215">
    <property type="entry name" value="GRE"/>
</dbReference>
<evidence type="ECO:0000259" key="5">
    <source>
        <dbReference type="PROSITE" id="PS51554"/>
    </source>
</evidence>
<feature type="domain" description="Glycine radical" evidence="4">
    <location>
        <begin position="661"/>
        <end position="781"/>
    </location>
</feature>
<name>A0A1F5ADN8_9BACT</name>
<protein>
    <recommendedName>
        <fullName evidence="8">Glycyl radical enzyme</fullName>
    </recommendedName>
</protein>
<dbReference type="InterPro" id="IPR001150">
    <property type="entry name" value="Gly_radical"/>
</dbReference>
<dbReference type="InterPro" id="IPR010098">
    <property type="entry name" value="PFL2/GDeHydtase_fam"/>
</dbReference>
<evidence type="ECO:0008006" key="8">
    <source>
        <dbReference type="Google" id="ProtNLM"/>
    </source>
</evidence>
<dbReference type="AlphaFoldDB" id="A0A1F5ADN8"/>
<organism evidence="6 7">
    <name type="scientific">Candidatus Sediminicultor quintus</name>
    <dbReference type="NCBI Taxonomy" id="1797291"/>
    <lineage>
        <taxon>Bacteria</taxon>
        <taxon>Pseudomonadati</taxon>
        <taxon>Atribacterota</taxon>
        <taxon>Candidatus Phoenicimicrobiia</taxon>
        <taxon>Candidatus Pheonicimicrobiales</taxon>
        <taxon>Candidatus Phoenicimicrobiaceae</taxon>
        <taxon>Candidatus Sediminicultor</taxon>
    </lineage>
</organism>
<dbReference type="Pfam" id="PF02901">
    <property type="entry name" value="PFL-like"/>
    <property type="match status" value="1"/>
</dbReference>
<comment type="caution">
    <text evidence="6">The sequence shown here is derived from an EMBL/GenBank/DDBJ whole genome shotgun (WGS) entry which is preliminary data.</text>
</comment>